<protein>
    <recommendedName>
        <fullName evidence="5">Tetraspanin Tsp3</fullName>
    </recommendedName>
</protein>
<dbReference type="InterPro" id="IPR008952">
    <property type="entry name" value="Tetraspanin_EC2_sf"/>
</dbReference>
<proteinExistence type="predicted"/>
<dbReference type="GO" id="GO:0016020">
    <property type="term" value="C:membrane"/>
    <property type="evidence" value="ECO:0007669"/>
    <property type="project" value="InterPro"/>
</dbReference>
<feature type="transmembrane region" description="Helical" evidence="2">
    <location>
        <begin position="82"/>
        <end position="102"/>
    </location>
</feature>
<feature type="region of interest" description="Disordered" evidence="1">
    <location>
        <begin position="254"/>
        <end position="304"/>
    </location>
</feature>
<dbReference type="Proteomes" id="UP000800093">
    <property type="component" value="Unassembled WGS sequence"/>
</dbReference>
<evidence type="ECO:0000256" key="1">
    <source>
        <dbReference type="SAM" id="MobiDB-lite"/>
    </source>
</evidence>
<dbReference type="AlphaFoldDB" id="A0A9P4N2A8"/>
<dbReference type="EMBL" id="ML986629">
    <property type="protein sequence ID" value="KAF2263247.1"/>
    <property type="molecule type" value="Genomic_DNA"/>
</dbReference>
<feature type="transmembrane region" description="Helical" evidence="2">
    <location>
        <begin position="7"/>
        <end position="29"/>
    </location>
</feature>
<evidence type="ECO:0000313" key="4">
    <source>
        <dbReference type="Proteomes" id="UP000800093"/>
    </source>
</evidence>
<feature type="transmembrane region" description="Helical" evidence="2">
    <location>
        <begin position="41"/>
        <end position="61"/>
    </location>
</feature>
<organism evidence="3 4">
    <name type="scientific">Lojkania enalia</name>
    <dbReference type="NCBI Taxonomy" id="147567"/>
    <lineage>
        <taxon>Eukaryota</taxon>
        <taxon>Fungi</taxon>
        <taxon>Dikarya</taxon>
        <taxon>Ascomycota</taxon>
        <taxon>Pezizomycotina</taxon>
        <taxon>Dothideomycetes</taxon>
        <taxon>Pleosporomycetidae</taxon>
        <taxon>Pleosporales</taxon>
        <taxon>Pleosporales incertae sedis</taxon>
        <taxon>Lojkania</taxon>
    </lineage>
</organism>
<dbReference type="SUPFAM" id="SSF48652">
    <property type="entry name" value="Tetraspanin"/>
    <property type="match status" value="1"/>
</dbReference>
<keyword evidence="2" id="KW-0472">Membrane</keyword>
<keyword evidence="4" id="KW-1185">Reference proteome</keyword>
<keyword evidence="2" id="KW-0812">Transmembrane</keyword>
<name>A0A9P4N2A8_9PLEO</name>
<sequence>MAYTRKQIITFVSIVYLIFATALAGYASFRANSLSIPIPRVLSFFTTVLPVLAGLVLETAYDLTRRQERRERIPRGQTPRPPLIIIANTIIFIYSTVVITLLGTHAAPPSGLDCSLRNRWQRLYTTKDEEAVRVIQNAFNCCGLLNSHDRAWPFPDRSHDAYSCENAFGRTVGCIKPWKAEEQNMAGILMGVVGLVFVWQFAIIVFPQHTPWLRRALPDRVSRLFIDEEQGTTNNSRRRAIDYLPNFNRYSDRVAAEPSDSEEEEHAPERAVDEGIQHVRNALPDPSQEEERPHPAIENDWSRN</sequence>
<accession>A0A9P4N2A8</accession>
<feature type="transmembrane region" description="Helical" evidence="2">
    <location>
        <begin position="185"/>
        <end position="206"/>
    </location>
</feature>
<keyword evidence="2" id="KW-1133">Transmembrane helix</keyword>
<feature type="compositionally biased region" description="Basic and acidic residues" evidence="1">
    <location>
        <begin position="267"/>
        <end position="277"/>
    </location>
</feature>
<reference evidence="4" key="1">
    <citation type="journal article" date="2020" name="Stud. Mycol.">
        <title>101 Dothideomycetes genomes: A test case for predicting lifestyles and emergence of pathogens.</title>
        <authorList>
            <person name="Haridas S."/>
            <person name="Albert R."/>
            <person name="Binder M."/>
            <person name="Bloem J."/>
            <person name="LaButti K."/>
            <person name="Salamov A."/>
            <person name="Andreopoulos B."/>
            <person name="Baker S."/>
            <person name="Barry K."/>
            <person name="Bills G."/>
            <person name="Bluhm B."/>
            <person name="Cannon C."/>
            <person name="Castanera R."/>
            <person name="Culley D."/>
            <person name="Daum C."/>
            <person name="Ezra D."/>
            <person name="Gonzalez J."/>
            <person name="Henrissat B."/>
            <person name="Kuo A."/>
            <person name="Liang C."/>
            <person name="Lipzen A."/>
            <person name="Lutzoni F."/>
            <person name="Magnuson J."/>
            <person name="Mondo S."/>
            <person name="Nolan M."/>
            <person name="Ohm R."/>
            <person name="Pangilinan J."/>
            <person name="Park H.-J."/>
            <person name="Ramirez L."/>
            <person name="Alfaro M."/>
            <person name="Sun H."/>
            <person name="Tritt A."/>
            <person name="Yoshinaga Y."/>
            <person name="Zwiers L.-H."/>
            <person name="Turgeon B."/>
            <person name="Goodwin S."/>
            <person name="Spatafora J."/>
            <person name="Crous P."/>
            <person name="Grigoriev I."/>
        </authorList>
    </citation>
    <scope>NUCLEOTIDE SEQUENCE [LARGE SCALE GENOMIC DNA]</scope>
    <source>
        <strain evidence="4">CBS 304.66</strain>
    </source>
</reference>
<evidence type="ECO:0000313" key="3">
    <source>
        <dbReference type="EMBL" id="KAF2263247.1"/>
    </source>
</evidence>
<dbReference type="OrthoDB" id="71600at2759"/>
<feature type="compositionally biased region" description="Basic and acidic residues" evidence="1">
    <location>
        <begin position="289"/>
        <end position="304"/>
    </location>
</feature>
<evidence type="ECO:0008006" key="5">
    <source>
        <dbReference type="Google" id="ProtNLM"/>
    </source>
</evidence>
<comment type="caution">
    <text evidence="3">The sequence shown here is derived from an EMBL/GenBank/DDBJ whole genome shotgun (WGS) entry which is preliminary data.</text>
</comment>
<gene>
    <name evidence="3" type="ORF">CC78DRAFT_289082</name>
</gene>
<evidence type="ECO:0000256" key="2">
    <source>
        <dbReference type="SAM" id="Phobius"/>
    </source>
</evidence>